<sequence length="234" mass="25410">MPERRLGKNGPKVSAMGYGAMGLSTAYGAHASDEERFKVLDRAIELGCTFFDSADIYGDNEDLLGKYFKKYPEQREKVFLATKFANVISADWKSFSIRGDAEYKYEIGFYHARTTKCPPPTPCSYCQPYGNIDFTVINQCPSCACNPCQSGQPFLNITCGQGANQCAQANGVCKVNAQDKVYCCPNERADCCPPPPSSSTMGACFATCTYDTDCSVGKKCCGNCPGTCQNATLT</sequence>
<dbReference type="SUPFAM" id="SSF51430">
    <property type="entry name" value="NAD(P)-linked oxidoreductase"/>
    <property type="match status" value="1"/>
</dbReference>
<evidence type="ECO:0000313" key="4">
    <source>
        <dbReference type="Proteomes" id="UP000663845"/>
    </source>
</evidence>
<dbReference type="InterPro" id="IPR036812">
    <property type="entry name" value="NAD(P)_OxRdtase_dom_sf"/>
</dbReference>
<dbReference type="Pfam" id="PF00248">
    <property type="entry name" value="Aldo_ket_red"/>
    <property type="match status" value="1"/>
</dbReference>
<proteinExistence type="predicted"/>
<reference evidence="3" key="1">
    <citation type="submission" date="2021-02" db="EMBL/GenBank/DDBJ databases">
        <authorList>
            <person name="Nowell W R."/>
        </authorList>
    </citation>
    <scope>NUCLEOTIDE SEQUENCE</scope>
</reference>
<dbReference type="Proteomes" id="UP000663845">
    <property type="component" value="Unassembled WGS sequence"/>
</dbReference>
<feature type="domain" description="NADP-dependent oxidoreductase" evidence="2">
    <location>
        <begin position="16"/>
        <end position="87"/>
    </location>
</feature>
<dbReference type="AlphaFoldDB" id="A0A815HZF8"/>
<dbReference type="InterPro" id="IPR050791">
    <property type="entry name" value="Aldo-Keto_reductase"/>
</dbReference>
<organism evidence="3 4">
    <name type="scientific">Adineta steineri</name>
    <dbReference type="NCBI Taxonomy" id="433720"/>
    <lineage>
        <taxon>Eukaryota</taxon>
        <taxon>Metazoa</taxon>
        <taxon>Spiralia</taxon>
        <taxon>Gnathifera</taxon>
        <taxon>Rotifera</taxon>
        <taxon>Eurotatoria</taxon>
        <taxon>Bdelloidea</taxon>
        <taxon>Adinetida</taxon>
        <taxon>Adinetidae</taxon>
        <taxon>Adineta</taxon>
    </lineage>
</organism>
<dbReference type="GO" id="GO:0005737">
    <property type="term" value="C:cytoplasm"/>
    <property type="evidence" value="ECO:0007669"/>
    <property type="project" value="TreeGrafter"/>
</dbReference>
<gene>
    <name evidence="3" type="ORF">JYZ213_LOCUS35496</name>
</gene>
<evidence type="ECO:0000259" key="2">
    <source>
        <dbReference type="Pfam" id="PF00248"/>
    </source>
</evidence>
<dbReference type="PANTHER" id="PTHR43625:SF40">
    <property type="entry name" value="ALDO-KETO REDUCTASE YAKC [NADP(+)]"/>
    <property type="match status" value="1"/>
</dbReference>
<keyword evidence="1" id="KW-0560">Oxidoreductase</keyword>
<dbReference type="PANTHER" id="PTHR43625">
    <property type="entry name" value="AFLATOXIN B1 ALDEHYDE REDUCTASE"/>
    <property type="match status" value="1"/>
</dbReference>
<dbReference type="Gene3D" id="3.20.20.100">
    <property type="entry name" value="NADP-dependent oxidoreductase domain"/>
    <property type="match status" value="1"/>
</dbReference>
<protein>
    <recommendedName>
        <fullName evidence="2">NADP-dependent oxidoreductase domain-containing protein</fullName>
    </recommendedName>
</protein>
<evidence type="ECO:0000256" key="1">
    <source>
        <dbReference type="ARBA" id="ARBA00023002"/>
    </source>
</evidence>
<accession>A0A815HZF8</accession>
<evidence type="ECO:0000313" key="3">
    <source>
        <dbReference type="EMBL" id="CAF1359448.1"/>
    </source>
</evidence>
<dbReference type="EMBL" id="CAJNOG010000793">
    <property type="protein sequence ID" value="CAF1359448.1"/>
    <property type="molecule type" value="Genomic_DNA"/>
</dbReference>
<dbReference type="InterPro" id="IPR023210">
    <property type="entry name" value="NADP_OxRdtase_dom"/>
</dbReference>
<name>A0A815HZF8_9BILA</name>
<dbReference type="GO" id="GO:0016491">
    <property type="term" value="F:oxidoreductase activity"/>
    <property type="evidence" value="ECO:0007669"/>
    <property type="project" value="UniProtKB-KW"/>
</dbReference>
<comment type="caution">
    <text evidence="3">The sequence shown here is derived from an EMBL/GenBank/DDBJ whole genome shotgun (WGS) entry which is preliminary data.</text>
</comment>